<dbReference type="Proteomes" id="UP000510686">
    <property type="component" value="Chromosome 7"/>
</dbReference>
<feature type="chain" id="PRO_5028982058" evidence="1">
    <location>
        <begin position="27"/>
        <end position="366"/>
    </location>
</feature>
<protein>
    <submittedName>
        <fullName evidence="2">Sphingomyelinase D</fullName>
    </submittedName>
</protein>
<dbReference type="GeneID" id="26243344"/>
<proteinExistence type="predicted"/>
<keyword evidence="1" id="KW-0732">Signal</keyword>
<dbReference type="KEGG" id="mbrn:26243344"/>
<dbReference type="OrthoDB" id="4952422at2759"/>
<organism evidence="2 3">
    <name type="scientific">Metarhizium brunneum</name>
    <dbReference type="NCBI Taxonomy" id="500148"/>
    <lineage>
        <taxon>Eukaryota</taxon>
        <taxon>Fungi</taxon>
        <taxon>Dikarya</taxon>
        <taxon>Ascomycota</taxon>
        <taxon>Pezizomycotina</taxon>
        <taxon>Sordariomycetes</taxon>
        <taxon>Hypocreomycetidae</taxon>
        <taxon>Hypocreales</taxon>
        <taxon>Clavicipitaceae</taxon>
        <taxon>Metarhizium</taxon>
    </lineage>
</organism>
<reference evidence="2 3" key="1">
    <citation type="submission" date="2020-07" db="EMBL/GenBank/DDBJ databases">
        <title>Telomere length de novo assembly of all 7 chromosomes of the fungus, Metarhizium brunneum, using a novel assembly pipeline.</title>
        <authorList>
            <person name="Saud z."/>
            <person name="Kortsinoglou A."/>
            <person name="Kouvelis V.N."/>
            <person name="Butt T.M."/>
        </authorList>
    </citation>
    <scope>NUCLEOTIDE SEQUENCE [LARGE SCALE GENOMIC DNA]</scope>
    <source>
        <strain evidence="2 3">4556</strain>
    </source>
</reference>
<evidence type="ECO:0000313" key="2">
    <source>
        <dbReference type="EMBL" id="QLI74668.1"/>
    </source>
</evidence>
<dbReference type="SUPFAM" id="SSF51695">
    <property type="entry name" value="PLC-like phosphodiesterases"/>
    <property type="match status" value="1"/>
</dbReference>
<dbReference type="Gene3D" id="3.20.20.190">
    <property type="entry name" value="Phosphatidylinositol (PI) phosphodiesterase"/>
    <property type="match status" value="1"/>
</dbReference>
<accession>A0A7D5ZCE8</accession>
<feature type="signal peptide" evidence="1">
    <location>
        <begin position="1"/>
        <end position="26"/>
    </location>
</feature>
<evidence type="ECO:0000256" key="1">
    <source>
        <dbReference type="SAM" id="SignalP"/>
    </source>
</evidence>
<keyword evidence="3" id="KW-1185">Reference proteome</keyword>
<dbReference type="GO" id="GO:0008081">
    <property type="term" value="F:phosphoric diester hydrolase activity"/>
    <property type="evidence" value="ECO:0007669"/>
    <property type="project" value="InterPro"/>
</dbReference>
<evidence type="ECO:0000313" key="3">
    <source>
        <dbReference type="Proteomes" id="UP000510686"/>
    </source>
</evidence>
<dbReference type="GO" id="GO:0006629">
    <property type="term" value="P:lipid metabolic process"/>
    <property type="evidence" value="ECO:0007669"/>
    <property type="project" value="InterPro"/>
</dbReference>
<name>A0A7D5ZCE8_9HYPO</name>
<sequence length="366" mass="40765">MMTISQLLSSLFFFSAFLGWPLSIQARSIERAASGDHVEKEKILQQTFDSPRPFFAIAHRVLMDYGVRDALNHSANALEIDMTAWSSQWYADHDGTLTSRGDTAEHMFSAIAQERRAGKTAIFVWFDLKNPDYCDDRYPACNIEALRNLARDILQPAGVKVLYGFYSSQTSGRAYQVISQGLNSNEAIGIDGNVADANQVFNSKGPASIKNRVYTKGLFDPAWNFGNCESSGNQICPQLREGAQSKNFGKVFGWTIAENNGKQADQLMGVGVDGLIYGFVATHYYDHADTRAARKILADWLSKNQDKAYLATLTDQPCHALSKSVKIRSQPKLYHTMVLCDTPAKFSARYFAWDVIKAAVKFVSMT</sequence>
<gene>
    <name evidence="2" type="primary">SMASE</name>
    <name evidence="2" type="ORF">G6M90_00g108930</name>
</gene>
<dbReference type="InterPro" id="IPR017946">
    <property type="entry name" value="PLC-like_Pdiesterase_TIM-brl"/>
</dbReference>
<dbReference type="EMBL" id="CP058938">
    <property type="protein sequence ID" value="QLI74668.1"/>
    <property type="molecule type" value="Genomic_DNA"/>
</dbReference>
<dbReference type="AlphaFoldDB" id="A0A7D5ZCE8"/>
<dbReference type="RefSeq" id="XP_014543957.2">
    <property type="nucleotide sequence ID" value="XM_014688471.2"/>
</dbReference>